<comment type="similarity">
    <text evidence="5">Belongs to the HIPP family.</text>
</comment>
<dbReference type="AlphaFoldDB" id="A0A5J5C5I8"/>
<evidence type="ECO:0000256" key="3">
    <source>
        <dbReference type="ARBA" id="ARBA00022723"/>
    </source>
</evidence>
<dbReference type="EMBL" id="CM018031">
    <property type="protein sequence ID" value="KAA8549182.1"/>
    <property type="molecule type" value="Genomic_DNA"/>
</dbReference>
<keyword evidence="9" id="KW-1185">Reference proteome</keyword>
<dbReference type="FunFam" id="3.30.70.100:FF:000008">
    <property type="entry name" value="Copper transport protein ATOX1"/>
    <property type="match status" value="1"/>
</dbReference>
<proteinExistence type="inferred from homology"/>
<keyword evidence="3" id="KW-0479">Metal-binding</keyword>
<dbReference type="PANTHER" id="PTHR45868">
    <property type="entry name" value="HEAVY METAL-ASSOCIATED ISOPRENYLATED PLANT PROTEIN 33-RELATED"/>
    <property type="match status" value="1"/>
</dbReference>
<evidence type="ECO:0000256" key="6">
    <source>
        <dbReference type="SAM" id="MobiDB-lite"/>
    </source>
</evidence>
<dbReference type="Pfam" id="PF00403">
    <property type="entry name" value="HMA"/>
    <property type="match status" value="1"/>
</dbReference>
<dbReference type="CDD" id="cd00371">
    <property type="entry name" value="HMA"/>
    <property type="match status" value="1"/>
</dbReference>
<dbReference type="InterPro" id="IPR006121">
    <property type="entry name" value="HMA_dom"/>
</dbReference>
<feature type="compositionally biased region" description="Low complexity" evidence="6">
    <location>
        <begin position="192"/>
        <end position="205"/>
    </location>
</feature>
<dbReference type="Gene3D" id="3.30.70.100">
    <property type="match status" value="1"/>
</dbReference>
<evidence type="ECO:0000313" key="9">
    <source>
        <dbReference type="Proteomes" id="UP000325577"/>
    </source>
</evidence>
<keyword evidence="4" id="KW-0636">Prenylation</keyword>
<feature type="region of interest" description="Disordered" evidence="6">
    <location>
        <begin position="72"/>
        <end position="219"/>
    </location>
</feature>
<keyword evidence="2" id="KW-0488">Methylation</keyword>
<accession>A0A5J5C5I8</accession>
<evidence type="ECO:0000256" key="5">
    <source>
        <dbReference type="ARBA" id="ARBA00024045"/>
    </source>
</evidence>
<dbReference type="SUPFAM" id="SSF55008">
    <property type="entry name" value="HMA, heavy metal-associated domain"/>
    <property type="match status" value="1"/>
</dbReference>
<evidence type="ECO:0000256" key="1">
    <source>
        <dbReference type="ARBA" id="ARBA00004170"/>
    </source>
</evidence>
<dbReference type="Proteomes" id="UP000325577">
    <property type="component" value="Linkage Group LG0"/>
</dbReference>
<reference evidence="8 9" key="1">
    <citation type="submission" date="2019-09" db="EMBL/GenBank/DDBJ databases">
        <title>A chromosome-level genome assembly of the Chinese tupelo Nyssa sinensis.</title>
        <authorList>
            <person name="Yang X."/>
            <person name="Kang M."/>
            <person name="Yang Y."/>
            <person name="Xiong H."/>
            <person name="Wang M."/>
            <person name="Zhang Z."/>
            <person name="Wang Z."/>
            <person name="Wu H."/>
            <person name="Ma T."/>
            <person name="Liu J."/>
            <person name="Xi Z."/>
        </authorList>
    </citation>
    <scope>NUCLEOTIDE SEQUENCE [LARGE SCALE GENOMIC DNA]</scope>
    <source>
        <strain evidence="8">J267</strain>
        <tissue evidence="8">Leaf</tissue>
    </source>
</reference>
<feature type="compositionally biased region" description="Basic and acidic residues" evidence="6">
    <location>
        <begin position="102"/>
        <end position="120"/>
    </location>
</feature>
<dbReference type="GO" id="GO:0009626">
    <property type="term" value="P:plant-type hypersensitive response"/>
    <property type="evidence" value="ECO:0007669"/>
    <property type="project" value="UniProtKB-KW"/>
</dbReference>
<protein>
    <recommendedName>
        <fullName evidence="7">HMA domain-containing protein</fullName>
    </recommendedName>
</protein>
<evidence type="ECO:0000256" key="4">
    <source>
        <dbReference type="ARBA" id="ARBA00023289"/>
    </source>
</evidence>
<comment type="subcellular location">
    <subcellularLocation>
        <location evidence="1">Membrane</location>
        <topology evidence="1">Peripheral membrane protein</topology>
    </subcellularLocation>
</comment>
<evidence type="ECO:0000256" key="2">
    <source>
        <dbReference type="ARBA" id="ARBA00022481"/>
    </source>
</evidence>
<sequence length="285" mass="30543">MATTPGDDASEPLKYQTWVLKVSIHCEGCKKKVKKVLQSIDGVYTTTIDCQQQKVTVTGNVDLETLVKKLSKTGKHVEPWPENSEKKAGKSKNKKKQSNPDTSEKVSDDEQKNIAAEKTENGAAVKNGQGQNASGHPSPAAGEKGGEIEKTTQPQPIDGGNGGKKKKKKGQKGNSGNNDGERDSDAPAAENGSPTPTGAADPPGGLSMNLSPTPQHVYQYPPTYYLPPIYGLSYNAAYPSINSSYYAPPMYAYGHAFRQTYPPPPPSDPIDAFSDYDHRGGCSIM</sequence>
<dbReference type="InterPro" id="IPR036163">
    <property type="entry name" value="HMA_dom_sf"/>
</dbReference>
<organism evidence="8 9">
    <name type="scientific">Nyssa sinensis</name>
    <dbReference type="NCBI Taxonomy" id="561372"/>
    <lineage>
        <taxon>Eukaryota</taxon>
        <taxon>Viridiplantae</taxon>
        <taxon>Streptophyta</taxon>
        <taxon>Embryophyta</taxon>
        <taxon>Tracheophyta</taxon>
        <taxon>Spermatophyta</taxon>
        <taxon>Magnoliopsida</taxon>
        <taxon>eudicotyledons</taxon>
        <taxon>Gunneridae</taxon>
        <taxon>Pentapetalae</taxon>
        <taxon>asterids</taxon>
        <taxon>Cornales</taxon>
        <taxon>Nyssaceae</taxon>
        <taxon>Nyssa</taxon>
    </lineage>
</organism>
<dbReference type="PROSITE" id="PS50846">
    <property type="entry name" value="HMA_2"/>
    <property type="match status" value="1"/>
</dbReference>
<dbReference type="GO" id="GO:0046872">
    <property type="term" value="F:metal ion binding"/>
    <property type="evidence" value="ECO:0007669"/>
    <property type="project" value="UniProtKB-KW"/>
</dbReference>
<keyword evidence="4" id="KW-0449">Lipoprotein</keyword>
<dbReference type="OrthoDB" id="689350at2759"/>
<dbReference type="GO" id="GO:0016020">
    <property type="term" value="C:membrane"/>
    <property type="evidence" value="ECO:0007669"/>
    <property type="project" value="UniProtKB-SubCell"/>
</dbReference>
<dbReference type="PANTHER" id="PTHR45868:SF80">
    <property type="entry name" value="F15K9.8-RELATED"/>
    <property type="match status" value="1"/>
</dbReference>
<feature type="compositionally biased region" description="Basic and acidic residues" evidence="6">
    <location>
        <begin position="75"/>
        <end position="88"/>
    </location>
</feature>
<feature type="domain" description="HMA" evidence="7">
    <location>
        <begin position="15"/>
        <end position="78"/>
    </location>
</feature>
<evidence type="ECO:0000259" key="7">
    <source>
        <dbReference type="PROSITE" id="PS50846"/>
    </source>
</evidence>
<gene>
    <name evidence="8" type="ORF">F0562_000866</name>
</gene>
<evidence type="ECO:0000313" key="8">
    <source>
        <dbReference type="EMBL" id="KAA8549182.1"/>
    </source>
</evidence>
<name>A0A5J5C5I8_9ASTE</name>